<evidence type="ECO:0000256" key="4">
    <source>
        <dbReference type="ARBA" id="ARBA00012026"/>
    </source>
</evidence>
<comment type="pathway">
    <text evidence="2">Carbohydrate degradation; glycolysis; pyruvate from D-glyceraldehyde 3-phosphate: step 3/5.</text>
</comment>
<keyword evidence="5" id="KW-0479">Metal-binding</keyword>
<reference evidence="12" key="1">
    <citation type="journal article" date="2019" name="Nat. Commun.">
        <title>Expansion of phycobilisome linker gene families in mesophilic red algae.</title>
        <authorList>
            <person name="Lee J."/>
            <person name="Kim D."/>
            <person name="Bhattacharya D."/>
            <person name="Yoon H.S."/>
        </authorList>
    </citation>
    <scope>NUCLEOTIDE SEQUENCE [LARGE SCALE GENOMIC DNA]</scope>
    <source>
        <strain evidence="12">CCMP 1328</strain>
    </source>
</reference>
<dbReference type="Proteomes" id="UP000324585">
    <property type="component" value="Unassembled WGS sequence"/>
</dbReference>
<dbReference type="Pfam" id="PF06415">
    <property type="entry name" value="iPGM_N"/>
    <property type="match status" value="1"/>
</dbReference>
<evidence type="ECO:0000256" key="3">
    <source>
        <dbReference type="ARBA" id="ARBA00008819"/>
    </source>
</evidence>
<dbReference type="GO" id="GO:0005737">
    <property type="term" value="C:cytoplasm"/>
    <property type="evidence" value="ECO:0007669"/>
    <property type="project" value="InterPro"/>
</dbReference>
<organism evidence="11 12">
    <name type="scientific">Porphyridium purpureum</name>
    <name type="common">Red alga</name>
    <name type="synonym">Porphyridium cruentum</name>
    <dbReference type="NCBI Taxonomy" id="35688"/>
    <lineage>
        <taxon>Eukaryota</taxon>
        <taxon>Rhodophyta</taxon>
        <taxon>Bangiophyceae</taxon>
        <taxon>Porphyridiales</taxon>
        <taxon>Porphyridiaceae</taxon>
        <taxon>Porphyridium</taxon>
    </lineage>
</organism>
<protein>
    <recommendedName>
        <fullName evidence="4">phosphoglycerate mutase (2,3-diphosphoglycerate-independent)</fullName>
        <ecNumber evidence="4">5.4.2.12</ecNumber>
    </recommendedName>
</protein>
<evidence type="ECO:0000256" key="1">
    <source>
        <dbReference type="ARBA" id="ARBA00001936"/>
    </source>
</evidence>
<dbReference type="AlphaFoldDB" id="A0A5J4Z1I2"/>
<keyword evidence="8" id="KW-0413">Isomerase</keyword>
<dbReference type="InterPro" id="IPR036646">
    <property type="entry name" value="PGAM_B_sf"/>
</dbReference>
<dbReference type="InterPro" id="IPR006124">
    <property type="entry name" value="Metalloenzyme"/>
</dbReference>
<evidence type="ECO:0000313" key="11">
    <source>
        <dbReference type="EMBL" id="KAA8497012.1"/>
    </source>
</evidence>
<dbReference type="EC" id="5.4.2.12" evidence="4"/>
<proteinExistence type="inferred from homology"/>
<evidence type="ECO:0000256" key="8">
    <source>
        <dbReference type="ARBA" id="ARBA00023235"/>
    </source>
</evidence>
<dbReference type="InterPro" id="IPR017850">
    <property type="entry name" value="Alkaline_phosphatase_core_sf"/>
</dbReference>
<evidence type="ECO:0000256" key="2">
    <source>
        <dbReference type="ARBA" id="ARBA00004798"/>
    </source>
</evidence>
<feature type="domain" description="BPG-independent PGAM N-terminal" evidence="10">
    <location>
        <begin position="473"/>
        <end position="601"/>
    </location>
</feature>
<dbReference type="OrthoDB" id="1886626at2759"/>
<dbReference type="SUPFAM" id="SSF64158">
    <property type="entry name" value="2,3-Bisphosphoglycerate-independent phosphoglycerate mutase, substrate-binding domain"/>
    <property type="match status" value="2"/>
</dbReference>
<sequence>MGTAEKLEERATEFRKVMKLPEGPEVETAMYDIAVAAPSEETVVQVASWNEVLSALHKASVDDQFIPPVVRVDDQLKPLAVVKEGDAVIYWDFRTDRAKPLTAAFLDVPYGGQNGGLSDVARKNMPANVKFITLTHYDDNFNASPNLLEAFNPGQPLEDTYAEVVGREGVDQLIVAESEKWRAVTWFKDGRRNLGYERVSEDGIIITEKHPSLPIETRIAMSRKVSAHVEAPQMRAAEITELLLEGVRKGVTDIFTNYANADMVGHATTDASWFDKTVEAITVLDESLGKLVPEALEKGYTVFITGDHGNAEEMFNPKNGRANPAHTSNKVPFIVLGQAEGESFTVDPEISIGQMGVCALQMRGLDAPASWDLSSALNGTVKPDKMRKIMRIILDGYGVRDDEYGNAMAHAAKKKGSPLHMDRWMNGEDGAVSARAEASGERCGYPEGVSGTTEFGHVLFDAGRDVPTDLVLINRAVEKNLFASNPAFKAAVEVAKNGGTIHCMGVLSDGLVHSSMKHIEAMLKTLKDSGAASSSIALHPIADGRDVPGDSSPKFFDWLENLTKEIGCGEIVSTFGRAWGKDRDNRWKRIEAAFRSLTEGTAFVHIQKV</sequence>
<gene>
    <name evidence="11" type="ORF">FVE85_0741</name>
</gene>
<evidence type="ECO:0000256" key="6">
    <source>
        <dbReference type="ARBA" id="ARBA00023152"/>
    </source>
</evidence>
<dbReference type="SUPFAM" id="SSF53649">
    <property type="entry name" value="Alkaline phosphatase-like"/>
    <property type="match status" value="1"/>
</dbReference>
<comment type="caution">
    <text evidence="11">The sequence shown here is derived from an EMBL/GenBank/DDBJ whole genome shotgun (WGS) entry which is preliminary data.</text>
</comment>
<dbReference type="UniPathway" id="UPA00109">
    <property type="reaction ID" value="UER00186"/>
</dbReference>
<evidence type="ECO:0000256" key="7">
    <source>
        <dbReference type="ARBA" id="ARBA00023211"/>
    </source>
</evidence>
<dbReference type="Gene3D" id="3.40.1450.10">
    <property type="entry name" value="BPG-independent phosphoglycerate mutase, domain B"/>
    <property type="match status" value="2"/>
</dbReference>
<evidence type="ECO:0000259" key="9">
    <source>
        <dbReference type="Pfam" id="PF01676"/>
    </source>
</evidence>
<dbReference type="EMBL" id="VRMN01000002">
    <property type="protein sequence ID" value="KAA8497012.1"/>
    <property type="molecule type" value="Genomic_DNA"/>
</dbReference>
<dbReference type="Gene3D" id="3.40.720.10">
    <property type="entry name" value="Alkaline Phosphatase, subunit A"/>
    <property type="match status" value="2"/>
</dbReference>
<evidence type="ECO:0000313" key="12">
    <source>
        <dbReference type="Proteomes" id="UP000324585"/>
    </source>
</evidence>
<evidence type="ECO:0000256" key="5">
    <source>
        <dbReference type="ARBA" id="ARBA00022723"/>
    </source>
</evidence>
<keyword evidence="7" id="KW-0464">Manganese</keyword>
<dbReference type="Pfam" id="PF01676">
    <property type="entry name" value="Metalloenzyme"/>
    <property type="match status" value="1"/>
</dbReference>
<keyword evidence="12" id="KW-1185">Reference proteome</keyword>
<dbReference type="InterPro" id="IPR011258">
    <property type="entry name" value="BPG-indep_PGM_N"/>
</dbReference>
<dbReference type="PANTHER" id="PTHR31637">
    <property type="entry name" value="2,3-BISPHOSPHOGLYCERATE-INDEPENDENT PHOSPHOGLYCERATE MUTASE"/>
    <property type="match status" value="1"/>
</dbReference>
<comment type="cofactor">
    <cofactor evidence="1">
        <name>Mn(2+)</name>
        <dbReference type="ChEBI" id="CHEBI:29035"/>
    </cofactor>
</comment>
<comment type="similarity">
    <text evidence="3">Belongs to the BPG-independent phosphoglycerate mutase family.</text>
</comment>
<dbReference type="PANTHER" id="PTHR31637:SF0">
    <property type="entry name" value="2,3-BISPHOSPHOGLYCERATE-INDEPENDENT PHOSPHOGLYCERATE MUTASE"/>
    <property type="match status" value="1"/>
</dbReference>
<accession>A0A5J4Z1I2</accession>
<feature type="domain" description="Metalloenzyme" evidence="9">
    <location>
        <begin position="135"/>
        <end position="339"/>
    </location>
</feature>
<dbReference type="GO" id="GO:0006007">
    <property type="term" value="P:glucose catabolic process"/>
    <property type="evidence" value="ECO:0007669"/>
    <property type="project" value="InterPro"/>
</dbReference>
<dbReference type="InterPro" id="IPR005995">
    <property type="entry name" value="Pgm_bpd_ind"/>
</dbReference>
<evidence type="ECO:0000259" key="10">
    <source>
        <dbReference type="Pfam" id="PF06415"/>
    </source>
</evidence>
<dbReference type="GO" id="GO:0030145">
    <property type="term" value="F:manganese ion binding"/>
    <property type="evidence" value="ECO:0007669"/>
    <property type="project" value="InterPro"/>
</dbReference>
<keyword evidence="6" id="KW-0324">Glycolysis</keyword>
<dbReference type="GO" id="GO:0006096">
    <property type="term" value="P:glycolytic process"/>
    <property type="evidence" value="ECO:0007669"/>
    <property type="project" value="UniProtKB-UniPathway"/>
</dbReference>
<dbReference type="GO" id="GO:0004619">
    <property type="term" value="F:phosphoglycerate mutase activity"/>
    <property type="evidence" value="ECO:0007669"/>
    <property type="project" value="UniProtKB-EC"/>
</dbReference>
<name>A0A5J4Z1I2_PORPP</name>